<proteinExistence type="predicted"/>
<dbReference type="GO" id="GO:0003677">
    <property type="term" value="F:DNA binding"/>
    <property type="evidence" value="ECO:0007669"/>
    <property type="project" value="InterPro"/>
</dbReference>
<feature type="coiled-coil region" evidence="2">
    <location>
        <begin position="319"/>
        <end position="346"/>
    </location>
</feature>
<name>A0A8H4IUV1_9PEZI</name>
<dbReference type="GO" id="GO:0006351">
    <property type="term" value="P:DNA-templated transcription"/>
    <property type="evidence" value="ECO:0007669"/>
    <property type="project" value="InterPro"/>
</dbReference>
<dbReference type="AlphaFoldDB" id="A0A8H4IUV1"/>
<dbReference type="GO" id="GO:0008270">
    <property type="term" value="F:zinc ion binding"/>
    <property type="evidence" value="ECO:0007669"/>
    <property type="project" value="InterPro"/>
</dbReference>
<dbReference type="InterPro" id="IPR050987">
    <property type="entry name" value="AtrR-like"/>
</dbReference>
<dbReference type="Pfam" id="PF04082">
    <property type="entry name" value="Fungal_trans"/>
    <property type="match status" value="1"/>
</dbReference>
<dbReference type="EMBL" id="WWBZ02000022">
    <property type="protein sequence ID" value="KAF4307682.1"/>
    <property type="molecule type" value="Genomic_DNA"/>
</dbReference>
<dbReference type="Proteomes" id="UP000572817">
    <property type="component" value="Unassembled WGS sequence"/>
</dbReference>
<evidence type="ECO:0000259" key="3">
    <source>
        <dbReference type="SMART" id="SM00906"/>
    </source>
</evidence>
<organism evidence="4 5">
    <name type="scientific">Botryosphaeria dothidea</name>
    <dbReference type="NCBI Taxonomy" id="55169"/>
    <lineage>
        <taxon>Eukaryota</taxon>
        <taxon>Fungi</taxon>
        <taxon>Dikarya</taxon>
        <taxon>Ascomycota</taxon>
        <taxon>Pezizomycotina</taxon>
        <taxon>Dothideomycetes</taxon>
        <taxon>Dothideomycetes incertae sedis</taxon>
        <taxon>Botryosphaeriales</taxon>
        <taxon>Botryosphaeriaceae</taxon>
        <taxon>Botryosphaeria</taxon>
    </lineage>
</organism>
<sequence length="551" mass="62775">MLPGESDNGSGRVNTNVRQWLTETSPGGDQSKQVQNEAPESQKALIVFEHEVSHTLMERMLKISSLDNMQRDIFSTQAFTPLPPRGEVYTLVEEFFVNSNSMVPLYHRPTFMRFLELHYSGDFDGGSGWWACLNAMLASSYRMRSSKPRKHLFVTNENEIKASAYIKNALSVYPDLSMVNVDIFSAQALITMAKYFTAEANYRHSTAFVDAAFRILHSIGLHKAKQDQSISLVEMEQRRRIFWIAYAFDKEFSLRSGRPSMQLDEDAEVDLPSEVPSHPMGCATYNSGLVPRGAEFIVFRGTCALALVKSKIYKRLYSASSWKKTEEEVLQTVAELEKELDQWKSSLPYALHPDHSFGHLPDRMLMFTMSMRFAYYHCVMVLHRRLWAYHRVENKSPSSVQSSTAALSPQMSRSAESCVQAARQSIQLLREVPRGYGGFHIFVLYYAASSYNILFAHVLQNPQGPFFRADLERMRSAQQFAQNAVSGDEDDQLNADINKLISVMDGCERILLNMQEGTHREYYPPEADEDFLSRSMLHFQNGIMSHPGLGF</sequence>
<dbReference type="PANTHER" id="PTHR46910:SF25">
    <property type="entry name" value="ABC-TRANSPORTER-REGULATING TRANSCRIPTION FACTOR"/>
    <property type="match status" value="1"/>
</dbReference>
<dbReference type="PANTHER" id="PTHR46910">
    <property type="entry name" value="TRANSCRIPTION FACTOR PDR1"/>
    <property type="match status" value="1"/>
</dbReference>
<evidence type="ECO:0000256" key="1">
    <source>
        <dbReference type="ARBA" id="ARBA00023242"/>
    </source>
</evidence>
<keyword evidence="5" id="KW-1185">Reference proteome</keyword>
<dbReference type="GO" id="GO:0003700">
    <property type="term" value="F:DNA-binding transcription factor activity"/>
    <property type="evidence" value="ECO:0007669"/>
    <property type="project" value="InterPro"/>
</dbReference>
<evidence type="ECO:0000256" key="2">
    <source>
        <dbReference type="SAM" id="Coils"/>
    </source>
</evidence>
<keyword evidence="1" id="KW-0539">Nucleus</keyword>
<evidence type="ECO:0000313" key="5">
    <source>
        <dbReference type="Proteomes" id="UP000572817"/>
    </source>
</evidence>
<evidence type="ECO:0000313" key="4">
    <source>
        <dbReference type="EMBL" id="KAF4307682.1"/>
    </source>
</evidence>
<dbReference type="CDD" id="cd12148">
    <property type="entry name" value="fungal_TF_MHR"/>
    <property type="match status" value="1"/>
</dbReference>
<dbReference type="SMART" id="SM00906">
    <property type="entry name" value="Fungal_trans"/>
    <property type="match status" value="1"/>
</dbReference>
<gene>
    <name evidence="4" type="ORF">GTA08_BOTSDO03995</name>
</gene>
<accession>A0A8H4IUV1</accession>
<dbReference type="InterPro" id="IPR007219">
    <property type="entry name" value="XnlR_reg_dom"/>
</dbReference>
<comment type="caution">
    <text evidence="4">The sequence shown here is derived from an EMBL/GenBank/DDBJ whole genome shotgun (WGS) entry which is preliminary data.</text>
</comment>
<reference evidence="4" key="1">
    <citation type="submission" date="2020-04" db="EMBL/GenBank/DDBJ databases">
        <title>Genome Assembly and Annotation of Botryosphaeria dothidea sdau 11-99, a Latent Pathogen of Apple Fruit Ring Rot in China.</title>
        <authorList>
            <person name="Yu C."/>
            <person name="Diao Y."/>
            <person name="Lu Q."/>
            <person name="Zhao J."/>
            <person name="Cui S."/>
            <person name="Peng C."/>
            <person name="He B."/>
            <person name="Liu H."/>
        </authorList>
    </citation>
    <scope>NUCLEOTIDE SEQUENCE [LARGE SCALE GENOMIC DNA]</scope>
    <source>
        <strain evidence="4">Sdau11-99</strain>
    </source>
</reference>
<keyword evidence="2" id="KW-0175">Coiled coil</keyword>
<feature type="domain" description="Xylanolytic transcriptional activator regulatory" evidence="3">
    <location>
        <begin position="205"/>
        <end position="278"/>
    </location>
</feature>
<protein>
    <submittedName>
        <fullName evidence="4">Fungal specific transcription protein</fullName>
    </submittedName>
</protein>
<dbReference type="OrthoDB" id="2123952at2759"/>